<name>A0A1B7ILF2_9ENTR</name>
<feature type="transmembrane region" description="Helical" evidence="1">
    <location>
        <begin position="60"/>
        <end position="85"/>
    </location>
</feature>
<keyword evidence="3" id="KW-1185">Reference proteome</keyword>
<evidence type="ECO:0000313" key="2">
    <source>
        <dbReference type="EMBL" id="OAT30397.1"/>
    </source>
</evidence>
<dbReference type="AlphaFoldDB" id="A0A1B7ILF2"/>
<protein>
    <submittedName>
        <fullName evidence="2">Uncharacterized protein</fullName>
    </submittedName>
</protein>
<organism evidence="2 3">
    <name type="scientific">Buttiauxella brennerae ATCC 51605</name>
    <dbReference type="NCBI Taxonomy" id="1354251"/>
    <lineage>
        <taxon>Bacteria</taxon>
        <taxon>Pseudomonadati</taxon>
        <taxon>Pseudomonadota</taxon>
        <taxon>Gammaproteobacteria</taxon>
        <taxon>Enterobacterales</taxon>
        <taxon>Enterobacteriaceae</taxon>
        <taxon>Buttiauxella</taxon>
    </lineage>
</organism>
<dbReference type="PATRIC" id="fig|1354251.4.peg.2921"/>
<sequence length="219" mass="25993">MDELAKKVQEKYIEDLTNKYPLHRFLILFIVIFFMLTYQTGNADIYNILDETNVKEVFDFQGGLLSKLSMLQLIQCLLISCFLNYSHKKINISMFNWLISFCDFNKYTSGIHGKYKSLKRNDAYDLFLVKEIDKKISEKKSQFRIVLINSELVFSFLFCVLWSFHGSFVNIILVFSLLILWAYIQWACYKFYITDFFPLYVAKKYLLDEPIIIADGFHD</sequence>
<gene>
    <name evidence="2" type="ORF">M975_2838</name>
</gene>
<feature type="transmembrane region" description="Helical" evidence="1">
    <location>
        <begin position="145"/>
        <end position="165"/>
    </location>
</feature>
<keyword evidence="1" id="KW-0472">Membrane</keyword>
<dbReference type="EMBL" id="LXER01000023">
    <property type="protein sequence ID" value="OAT30397.1"/>
    <property type="molecule type" value="Genomic_DNA"/>
</dbReference>
<comment type="caution">
    <text evidence="2">The sequence shown here is derived from an EMBL/GenBank/DDBJ whole genome shotgun (WGS) entry which is preliminary data.</text>
</comment>
<dbReference type="OrthoDB" id="7066185at2"/>
<feature type="transmembrane region" description="Helical" evidence="1">
    <location>
        <begin position="171"/>
        <end position="189"/>
    </location>
</feature>
<proteinExistence type="predicted"/>
<dbReference type="Proteomes" id="UP000078410">
    <property type="component" value="Unassembled WGS sequence"/>
</dbReference>
<dbReference type="RefSeq" id="WP_064560442.1">
    <property type="nucleotide sequence ID" value="NZ_LXER01000023.1"/>
</dbReference>
<keyword evidence="1" id="KW-1133">Transmembrane helix</keyword>
<accession>A0A1B7ILF2</accession>
<evidence type="ECO:0000256" key="1">
    <source>
        <dbReference type="SAM" id="Phobius"/>
    </source>
</evidence>
<evidence type="ECO:0000313" key="3">
    <source>
        <dbReference type="Proteomes" id="UP000078410"/>
    </source>
</evidence>
<feature type="transmembrane region" description="Helical" evidence="1">
    <location>
        <begin position="21"/>
        <end position="40"/>
    </location>
</feature>
<reference evidence="2 3" key="1">
    <citation type="submission" date="2016-04" db="EMBL/GenBank/DDBJ databases">
        <title>ATOL: Assembling a taxonomically balanced genome-scale reconstruction of the evolutionary history of the Enterobacteriaceae.</title>
        <authorList>
            <person name="Plunkett G.III."/>
            <person name="Neeno-Eckwall E.C."/>
            <person name="Glasner J.D."/>
            <person name="Perna N.T."/>
        </authorList>
    </citation>
    <scope>NUCLEOTIDE SEQUENCE [LARGE SCALE GENOMIC DNA]</scope>
    <source>
        <strain evidence="2 3">ATCC 51605</strain>
    </source>
</reference>
<keyword evidence="1" id="KW-0812">Transmembrane</keyword>